<feature type="transmembrane region" description="Helical" evidence="2">
    <location>
        <begin position="70"/>
        <end position="94"/>
    </location>
</feature>
<dbReference type="GO" id="GO:0004888">
    <property type="term" value="F:transmembrane signaling receptor activity"/>
    <property type="evidence" value="ECO:0007669"/>
    <property type="project" value="InterPro"/>
</dbReference>
<dbReference type="InterPro" id="IPR016186">
    <property type="entry name" value="C-type_lectin-like/link_sf"/>
</dbReference>
<dbReference type="OrthoDB" id="8953283at2759"/>
<dbReference type="InterPro" id="IPR016187">
    <property type="entry name" value="CTDL_fold"/>
</dbReference>
<organism evidence="3 4">
    <name type="scientific">Microcaecilia unicolor</name>
    <dbReference type="NCBI Taxonomy" id="1415580"/>
    <lineage>
        <taxon>Eukaryota</taxon>
        <taxon>Metazoa</taxon>
        <taxon>Chordata</taxon>
        <taxon>Craniata</taxon>
        <taxon>Vertebrata</taxon>
        <taxon>Euteleostomi</taxon>
        <taxon>Amphibia</taxon>
        <taxon>Gymnophiona</taxon>
        <taxon>Siphonopidae</taxon>
        <taxon>Microcaecilia</taxon>
    </lineage>
</organism>
<reference evidence="4" key="1">
    <citation type="submission" date="2025-08" db="UniProtKB">
        <authorList>
            <consortium name="RefSeq"/>
        </authorList>
    </citation>
    <scope>IDENTIFICATION</scope>
</reference>
<evidence type="ECO:0000256" key="1">
    <source>
        <dbReference type="SAM" id="Coils"/>
    </source>
</evidence>
<feature type="coiled-coil region" evidence="1">
    <location>
        <begin position="132"/>
        <end position="184"/>
    </location>
</feature>
<gene>
    <name evidence="4" type="primary">LOC115461796</name>
</gene>
<name>A0A6P7XAU8_9AMPH</name>
<evidence type="ECO:0000313" key="3">
    <source>
        <dbReference type="Proteomes" id="UP000515156"/>
    </source>
</evidence>
<protein>
    <submittedName>
        <fullName evidence="4">B-cell differentiation antigen CD72-like isoform X1</fullName>
    </submittedName>
</protein>
<dbReference type="PANTHER" id="PTHR15028">
    <property type="entry name" value="CD72-RELATED"/>
    <property type="match status" value="1"/>
</dbReference>
<dbReference type="InterPro" id="IPR039689">
    <property type="entry name" value="CD72"/>
</dbReference>
<dbReference type="GO" id="GO:0005886">
    <property type="term" value="C:plasma membrane"/>
    <property type="evidence" value="ECO:0007669"/>
    <property type="project" value="InterPro"/>
</dbReference>
<keyword evidence="2" id="KW-1133">Transmembrane helix</keyword>
<evidence type="ECO:0000256" key="2">
    <source>
        <dbReference type="SAM" id="Phobius"/>
    </source>
</evidence>
<dbReference type="InParanoid" id="A0A6P7XAU8"/>
<proteinExistence type="predicted"/>
<dbReference type="SUPFAM" id="SSF56436">
    <property type="entry name" value="C-type lectin-like"/>
    <property type="match status" value="1"/>
</dbReference>
<keyword evidence="3" id="KW-1185">Reference proteome</keyword>
<dbReference type="GeneID" id="115461796"/>
<evidence type="ECO:0000313" key="4">
    <source>
        <dbReference type="RefSeq" id="XP_030047700.1"/>
    </source>
</evidence>
<keyword evidence="2" id="KW-0812">Transmembrane</keyword>
<sequence>MADVTYADLQFVSYAKKLKCPEPQKAGSEQEDEGGEITYENVQGPRIKESKATPEAARTGKEGFSVLRTWAPYIVLILLVACISLLAATIVLGVKFMQVSQQMSQDYETLKTNFSDDVRLEKSKLYKTELKLEDVSRKYRETDDMLMKAKKEFNAAMKTTEEEKERLNSEIERMKEELDKWTLIECCPKTWEMISGKCFFFSQSSSSWDESKNDCDTKKSDLLTFKNENAEVQHLIKREFSKHWNYPYTWHDGSKRNAYVYDDRIRIDDGARHDSKRHWICKKHIFYQLKFQNNYAYGILESMDCIWTKSPLAAV</sequence>
<keyword evidence="2" id="KW-0472">Membrane</keyword>
<accession>A0A6P7XAU8</accession>
<keyword evidence="1" id="KW-0175">Coiled coil</keyword>
<dbReference type="RefSeq" id="XP_030047700.1">
    <property type="nucleotide sequence ID" value="XM_030191840.1"/>
</dbReference>
<dbReference type="Proteomes" id="UP000515156">
    <property type="component" value="Chromosome 2"/>
</dbReference>
<dbReference type="KEGG" id="muo:115461796"/>
<dbReference type="AlphaFoldDB" id="A0A6P7XAU8"/>
<dbReference type="Gene3D" id="3.10.100.10">
    <property type="entry name" value="Mannose-Binding Protein A, subunit A"/>
    <property type="match status" value="1"/>
</dbReference>
<dbReference type="PANTHER" id="PTHR15028:SF6">
    <property type="entry name" value="B-CELL DIFFERENTIATION ANTIGEN CD72"/>
    <property type="match status" value="1"/>
</dbReference>